<feature type="domain" description="NAD-dependent epimerase/dehydratase" evidence="1">
    <location>
        <begin position="9"/>
        <end position="127"/>
    </location>
</feature>
<evidence type="ECO:0000313" key="2">
    <source>
        <dbReference type="EMBL" id="SVE57635.1"/>
    </source>
</evidence>
<protein>
    <recommendedName>
        <fullName evidence="1">NAD-dependent epimerase/dehydratase domain-containing protein</fullName>
    </recommendedName>
</protein>
<gene>
    <name evidence="2" type="ORF">METZ01_LOCUS510489</name>
</gene>
<dbReference type="InterPro" id="IPR001509">
    <property type="entry name" value="Epimerase_deHydtase"/>
</dbReference>
<dbReference type="Gene3D" id="3.40.50.720">
    <property type="entry name" value="NAD(P)-binding Rossmann-like Domain"/>
    <property type="match status" value="1"/>
</dbReference>
<accession>A0A383EN00</accession>
<dbReference type="AlphaFoldDB" id="A0A383EN00"/>
<organism evidence="2">
    <name type="scientific">marine metagenome</name>
    <dbReference type="NCBI Taxonomy" id="408172"/>
    <lineage>
        <taxon>unclassified sequences</taxon>
        <taxon>metagenomes</taxon>
        <taxon>ecological metagenomes</taxon>
    </lineage>
</organism>
<reference evidence="2" key="1">
    <citation type="submission" date="2018-05" db="EMBL/GenBank/DDBJ databases">
        <authorList>
            <person name="Lanie J.A."/>
            <person name="Ng W.-L."/>
            <person name="Kazmierczak K.M."/>
            <person name="Andrzejewski T.M."/>
            <person name="Davidsen T.M."/>
            <person name="Wayne K.J."/>
            <person name="Tettelin H."/>
            <person name="Glass J.I."/>
            <person name="Rusch D."/>
            <person name="Podicherti R."/>
            <person name="Tsui H.-C.T."/>
            <person name="Winkler M.E."/>
        </authorList>
    </citation>
    <scope>NUCLEOTIDE SEQUENCE</scope>
</reference>
<dbReference type="EMBL" id="UINC01226943">
    <property type="protein sequence ID" value="SVE57635.1"/>
    <property type="molecule type" value="Genomic_DNA"/>
</dbReference>
<dbReference type="SUPFAM" id="SSF51735">
    <property type="entry name" value="NAD(P)-binding Rossmann-fold domains"/>
    <property type="match status" value="1"/>
</dbReference>
<evidence type="ECO:0000259" key="1">
    <source>
        <dbReference type="Pfam" id="PF01370"/>
    </source>
</evidence>
<sequence>MAARKKKKIIVLGAKGLLGSTVSKHFKDLGNHVIEIDRENYNDYVDSRADILINCNGSPYRFKAKKNPSRDFEHNVTSVKNSLFDFSVNTYVYISTIDVYHSRNNTNETNEQTEIQTKTLDNYGFHKWIA</sequence>
<dbReference type="Pfam" id="PF01370">
    <property type="entry name" value="Epimerase"/>
    <property type="match status" value="1"/>
</dbReference>
<feature type="non-terminal residue" evidence="2">
    <location>
        <position position="130"/>
    </location>
</feature>
<name>A0A383EN00_9ZZZZ</name>
<dbReference type="InterPro" id="IPR036291">
    <property type="entry name" value="NAD(P)-bd_dom_sf"/>
</dbReference>
<proteinExistence type="predicted"/>